<dbReference type="Proteomes" id="UP001163823">
    <property type="component" value="Chromosome 5"/>
</dbReference>
<organism evidence="1 2">
    <name type="scientific">Quillaja saponaria</name>
    <name type="common">Soap bark tree</name>
    <dbReference type="NCBI Taxonomy" id="32244"/>
    <lineage>
        <taxon>Eukaryota</taxon>
        <taxon>Viridiplantae</taxon>
        <taxon>Streptophyta</taxon>
        <taxon>Embryophyta</taxon>
        <taxon>Tracheophyta</taxon>
        <taxon>Spermatophyta</taxon>
        <taxon>Magnoliopsida</taxon>
        <taxon>eudicotyledons</taxon>
        <taxon>Gunneridae</taxon>
        <taxon>Pentapetalae</taxon>
        <taxon>rosids</taxon>
        <taxon>fabids</taxon>
        <taxon>Fabales</taxon>
        <taxon>Quillajaceae</taxon>
        <taxon>Quillaja</taxon>
    </lineage>
</organism>
<keyword evidence="2" id="KW-1185">Reference proteome</keyword>
<reference evidence="1" key="1">
    <citation type="journal article" date="2023" name="Science">
        <title>Elucidation of the pathway for biosynthesis of saponin adjuvants from the soapbark tree.</title>
        <authorList>
            <person name="Reed J."/>
            <person name="Orme A."/>
            <person name="El-Demerdash A."/>
            <person name="Owen C."/>
            <person name="Martin L.B.B."/>
            <person name="Misra R.C."/>
            <person name="Kikuchi S."/>
            <person name="Rejzek M."/>
            <person name="Martin A.C."/>
            <person name="Harkess A."/>
            <person name="Leebens-Mack J."/>
            <person name="Louveau T."/>
            <person name="Stephenson M.J."/>
            <person name="Osbourn A."/>
        </authorList>
    </citation>
    <scope>NUCLEOTIDE SEQUENCE</scope>
    <source>
        <strain evidence="1">S10</strain>
    </source>
</reference>
<comment type="caution">
    <text evidence="1">The sequence shown here is derived from an EMBL/GenBank/DDBJ whole genome shotgun (WGS) entry which is preliminary data.</text>
</comment>
<name>A0AAD7M1V2_QUISA</name>
<gene>
    <name evidence="1" type="ORF">O6P43_012515</name>
</gene>
<protein>
    <submittedName>
        <fullName evidence="1">Uncharacterized protein</fullName>
    </submittedName>
</protein>
<dbReference type="EMBL" id="JARAOO010000005">
    <property type="protein sequence ID" value="KAJ7968409.1"/>
    <property type="molecule type" value="Genomic_DNA"/>
</dbReference>
<accession>A0AAD7M1V2</accession>
<proteinExistence type="predicted"/>
<evidence type="ECO:0000313" key="2">
    <source>
        <dbReference type="Proteomes" id="UP001163823"/>
    </source>
</evidence>
<dbReference type="KEGG" id="qsa:O6P43_012515"/>
<sequence length="67" mass="7872">MTTSRRVLRLDFYNETTHCFELPDEMISTDIVKASLLVKMGNDRTIKMHMVEDSSRLKKQKHSTIPF</sequence>
<evidence type="ECO:0000313" key="1">
    <source>
        <dbReference type="EMBL" id="KAJ7968409.1"/>
    </source>
</evidence>
<dbReference type="AlphaFoldDB" id="A0AAD7M1V2"/>